<proteinExistence type="predicted"/>
<reference evidence="1" key="1">
    <citation type="journal article" date="2021" name="Proc. Natl. Acad. Sci. U.S.A.">
        <title>A Catalog of Tens of Thousands of Viruses from Human Metagenomes Reveals Hidden Associations with Chronic Diseases.</title>
        <authorList>
            <person name="Tisza M.J."/>
            <person name="Buck C.B."/>
        </authorList>
    </citation>
    <scope>NUCLEOTIDE SEQUENCE</scope>
    <source>
        <strain evidence="1">CtUir1</strain>
    </source>
</reference>
<sequence length="153" mass="17527">MEELFPIFMQRISERMPELSLVDEDYGQLEAGLEEETYPVTFPCVLIGNLEADWDNLAGGAQRGTVFFSVRLAIDCYDDTHYGSGTESKVSERLQMANRVYAALQGFRPNNSMTALVRTKSRFYSLPAGIKAYEYTFSFRIHDDSARELQRRE</sequence>
<name>A0A8S5QPF1_9CAUD</name>
<protein>
    <submittedName>
        <fullName evidence="1">Uncharacterized protein</fullName>
    </submittedName>
</protein>
<organism evidence="1">
    <name type="scientific">Siphoviridae sp. ctUir1</name>
    <dbReference type="NCBI Taxonomy" id="2826353"/>
    <lineage>
        <taxon>Viruses</taxon>
        <taxon>Duplodnaviria</taxon>
        <taxon>Heunggongvirae</taxon>
        <taxon>Uroviricota</taxon>
        <taxon>Caudoviricetes</taxon>
    </lineage>
</organism>
<evidence type="ECO:0000313" key="1">
    <source>
        <dbReference type="EMBL" id="DAE20675.1"/>
    </source>
</evidence>
<accession>A0A8S5QPF1</accession>
<dbReference type="EMBL" id="BK015699">
    <property type="protein sequence ID" value="DAE20675.1"/>
    <property type="molecule type" value="Genomic_DNA"/>
</dbReference>